<dbReference type="Gene3D" id="1.10.10.10">
    <property type="entry name" value="Winged helix-like DNA-binding domain superfamily/Winged helix DNA-binding domain"/>
    <property type="match status" value="1"/>
</dbReference>
<gene>
    <name evidence="1" type="ORF">DEM34_19120</name>
</gene>
<organism evidence="1 2">
    <name type="scientific">Sediminicurvatus halobius</name>
    <dbReference type="NCBI Taxonomy" id="2182432"/>
    <lineage>
        <taxon>Bacteria</taxon>
        <taxon>Pseudomonadati</taxon>
        <taxon>Pseudomonadota</taxon>
        <taxon>Gammaproteobacteria</taxon>
        <taxon>Chromatiales</taxon>
        <taxon>Ectothiorhodospiraceae</taxon>
        <taxon>Sediminicurvatus</taxon>
    </lineage>
</organism>
<feature type="non-terminal residue" evidence="1">
    <location>
        <position position="1"/>
    </location>
</feature>
<dbReference type="InterPro" id="IPR036390">
    <property type="entry name" value="WH_DNA-bd_sf"/>
</dbReference>
<dbReference type="RefSeq" id="WP_369406051.1">
    <property type="nucleotide sequence ID" value="NZ_QFFI01000068.1"/>
</dbReference>
<evidence type="ECO:0000313" key="2">
    <source>
        <dbReference type="Proteomes" id="UP000245474"/>
    </source>
</evidence>
<accession>A0A2U2MVP3</accession>
<proteinExistence type="predicted"/>
<comment type="caution">
    <text evidence="1">The sequence shown here is derived from an EMBL/GenBank/DDBJ whole genome shotgun (WGS) entry which is preliminary data.</text>
</comment>
<evidence type="ECO:0000313" key="1">
    <source>
        <dbReference type="EMBL" id="PWG60925.1"/>
    </source>
</evidence>
<dbReference type="SUPFAM" id="SSF46785">
    <property type="entry name" value="Winged helix' DNA-binding domain"/>
    <property type="match status" value="1"/>
</dbReference>
<name>A0A2U2MVP3_9GAMM</name>
<dbReference type="Pfam" id="PF02082">
    <property type="entry name" value="Rrf2"/>
    <property type="match status" value="1"/>
</dbReference>
<dbReference type="AlphaFoldDB" id="A0A2U2MVP3"/>
<dbReference type="EMBL" id="QFFI01000068">
    <property type="protein sequence ID" value="PWG60925.1"/>
    <property type="molecule type" value="Genomic_DNA"/>
</dbReference>
<reference evidence="1 2" key="1">
    <citation type="submission" date="2018-05" db="EMBL/GenBank/DDBJ databases">
        <title>Spiribacter halobius sp. nov., a moderately halophilic bacterium isolated from marine solar saltern.</title>
        <authorList>
            <person name="Zheng W.-S."/>
            <person name="Lu D.-C."/>
            <person name="Du Z.-J."/>
        </authorList>
    </citation>
    <scope>NUCLEOTIDE SEQUENCE [LARGE SCALE GENOMIC DNA]</scope>
    <source>
        <strain evidence="1 2">E85</strain>
    </source>
</reference>
<dbReference type="PROSITE" id="PS51197">
    <property type="entry name" value="HTH_RRF2_2"/>
    <property type="match status" value="1"/>
</dbReference>
<dbReference type="Proteomes" id="UP000245474">
    <property type="component" value="Unassembled WGS sequence"/>
</dbReference>
<sequence>TSLELVECFGSDNTCCLAPVCVLRGALDEALRAFLEVLDRYTLADLIAPRRQLADQLKTISFA</sequence>
<keyword evidence="2" id="KW-1185">Reference proteome</keyword>
<dbReference type="InterPro" id="IPR036388">
    <property type="entry name" value="WH-like_DNA-bd_sf"/>
</dbReference>
<dbReference type="InterPro" id="IPR000944">
    <property type="entry name" value="Tscrpt_reg_Rrf2"/>
</dbReference>
<protein>
    <submittedName>
        <fullName evidence="1">Rrf2 family transcriptional regulator</fullName>
    </submittedName>
</protein>